<name>R7YNP2_CONA1</name>
<sequence>MNSGFHERAKALRPDQFLKPNRFWVGILYHERKPEAISQESDFLWIKAHGKITVQTIQNEYFKKTAEDVVLKLDDEVPSEGAKLAEVNYYNDNIVIFRAVDRDPPEARTRRPLQPTNGQTYVKPSTEDQPPAKPPPTGKDVGSNASHVSRPIEPNIPVQPPPSPLDQSAVTHVNPHAFPPAGVPPTPDGKLESGAHYGLPPDPRLLSMYAAPQPIKSEVLESGFPYPQGLHPPAAPTSDPPFQPAEAPSRPDSMEPQNVYLQKLMTEESPELLEAGVKKSLELLSSLKEPLYPHLKDTLDAENWLKSVETLEKQATRARTVLGVVGNTGAGKSSVINALLDEERLVPTNCMRACTAVVTEMSWNDSEQEHSRYRAEVEFIKPEDWAKELEVLYTDLLDSEGKVTKDVYNADSEAGIAYAKIRAVYPKLTKEMMGDQSVQQLMKVPAVRDVLGTTRQIVASASDRFYKQLQFYVDSKEKATAQEKDKKKKGEPKQMEFWPLIKVVKIYTKSAALKTAAVVVDLPGVHDSNAARAAVAEGYMKQCTGLWIVAPITRAVDDKTAKSLLGNTFRRQLKYDGTYGNVTFICSKTDDISVTEAEDSLNLDLSDKWDQEEALKRELKEKKKEFQELKESKAVYKEVYDEADEQLDTWESLLERVQAGKTVFAPREKTKRKRSPESPKQRKKSRRNSDFELELDSQPIAVDSSESESEATRPNDESESRVPLTEERVEERIAEIKSNKKRARQERINLDAKIIEAQKEIRSIQSQMDEIKAEISAVCIAGRNGYSKGAIQQDFAAGIKELDQENAMEENEADFNPEEDLRDYDEVARSLPVFCVSSRAYQKLSGRLQRDEDVPGFKTLEETEIPQLQAHCLKLTESGRITSCRRFLSSFSQLTNSMGLWASNDGTGLQLSDTQMRSENAYLQEKLNELEKGLEAAVAECLREMKEALAENIFEKYKDACEKAEQEALPTSQRWGAHRNQGGLFWATYKAVCRRNGVFTGAGGLHDFNGQLFEPVMKLLATGWEKAFVRRLPNVLESYKKSSNTLLKSFHRSIEARARSRGAGAAGMNVLAQQLNVYDQQFAHLAAQMVEVIQNMQRDANREFVPVIADCMTTAYEQCVAESGIGSFMRMKRAMTDHVSQESHTMFRKATETVQTELIRMCRAVEEHMATKADEVFVSMKRDYTTVLTGAHLPQGQLLPKPERTLRAEVAEVLKTAEPLFKKLVDGAEDNSDEGFTANEGAGEEDGTNADDAMDTRSENGDHWDNDDTMVSGGKSNASNSLREDQEDTPDDTDNTSGPSVSAAASSAPVSRSKTSTPQVERSNTDASATPANSEAPVRRNLNPTVEDWHSSRGTSLALARETPTQTQSDVRMAGTDDEDSEYHPDSTQGDET</sequence>
<dbReference type="STRING" id="1168221.R7YNP2"/>
<protein>
    <recommendedName>
        <fullName evidence="7">G domain-containing protein</fullName>
    </recommendedName>
</protein>
<evidence type="ECO:0008006" key="7">
    <source>
        <dbReference type="Google" id="ProtNLM"/>
    </source>
</evidence>
<feature type="region of interest" description="Disordered" evidence="2">
    <location>
        <begin position="1225"/>
        <end position="1393"/>
    </location>
</feature>
<keyword evidence="6" id="KW-1185">Reference proteome</keyword>
<feature type="compositionally biased region" description="Acidic residues" evidence="2">
    <location>
        <begin position="1242"/>
        <end position="1253"/>
    </location>
</feature>
<feature type="compositionally biased region" description="Pro residues" evidence="2">
    <location>
        <begin position="233"/>
        <end position="243"/>
    </location>
</feature>
<organism evidence="5 6">
    <name type="scientific">Coniosporium apollinis (strain CBS 100218)</name>
    <name type="common">Rock-inhabiting black yeast</name>
    <dbReference type="NCBI Taxonomy" id="1168221"/>
    <lineage>
        <taxon>Eukaryota</taxon>
        <taxon>Fungi</taxon>
        <taxon>Dikarya</taxon>
        <taxon>Ascomycota</taxon>
        <taxon>Pezizomycotina</taxon>
        <taxon>Dothideomycetes</taxon>
        <taxon>Dothideomycetes incertae sedis</taxon>
        <taxon>Coniosporium</taxon>
    </lineage>
</organism>
<dbReference type="Pfam" id="PF24564">
    <property type="entry name" value="DUF7605"/>
    <property type="match status" value="1"/>
</dbReference>
<proteinExistence type="predicted"/>
<evidence type="ECO:0000313" key="6">
    <source>
        <dbReference type="Proteomes" id="UP000016924"/>
    </source>
</evidence>
<dbReference type="EMBL" id="JH767563">
    <property type="protein sequence ID" value="EON63434.1"/>
    <property type="molecule type" value="Genomic_DNA"/>
</dbReference>
<feature type="domain" description="DUF7605" evidence="4">
    <location>
        <begin position="964"/>
        <end position="1142"/>
    </location>
</feature>
<dbReference type="PANTHER" id="PTHR36681:SF3">
    <property type="entry name" value="NUCLEAR GTPASE, GERMINAL CENTER-ASSOCIATED, TANDEM DUPLICATE 3"/>
    <property type="match status" value="1"/>
</dbReference>
<dbReference type="OrthoDB" id="3598281at2759"/>
<dbReference type="RefSeq" id="XP_007778751.1">
    <property type="nucleotide sequence ID" value="XM_007780561.1"/>
</dbReference>
<feature type="compositionally biased region" description="Basic and acidic residues" evidence="2">
    <location>
        <begin position="710"/>
        <end position="727"/>
    </location>
</feature>
<feature type="compositionally biased region" description="Polar residues" evidence="2">
    <location>
        <begin position="114"/>
        <end position="123"/>
    </location>
</feature>
<dbReference type="GeneID" id="19899972"/>
<dbReference type="InterPro" id="IPR045063">
    <property type="entry name" value="Dynamin_N"/>
</dbReference>
<evidence type="ECO:0000256" key="1">
    <source>
        <dbReference type="SAM" id="Coils"/>
    </source>
</evidence>
<dbReference type="Pfam" id="PF00350">
    <property type="entry name" value="Dynamin_N"/>
    <property type="match status" value="1"/>
</dbReference>
<feature type="region of interest" description="Disordered" evidence="2">
    <location>
        <begin position="220"/>
        <end position="253"/>
    </location>
</feature>
<gene>
    <name evidence="5" type="ORF">W97_02661</name>
</gene>
<dbReference type="SUPFAM" id="SSF52540">
    <property type="entry name" value="P-loop containing nucleoside triphosphate hydrolases"/>
    <property type="match status" value="1"/>
</dbReference>
<feature type="compositionally biased region" description="Pro residues" evidence="2">
    <location>
        <begin position="177"/>
        <end position="187"/>
    </location>
</feature>
<dbReference type="HOGENOM" id="CLU_005249_0_0_1"/>
<feature type="compositionally biased region" description="Basic and acidic residues" evidence="2">
    <location>
        <begin position="1254"/>
        <end position="1266"/>
    </location>
</feature>
<feature type="coiled-coil region" evidence="1">
    <location>
        <begin position="920"/>
        <end position="967"/>
    </location>
</feature>
<dbReference type="Gene3D" id="3.40.50.300">
    <property type="entry name" value="P-loop containing nucleotide triphosphate hydrolases"/>
    <property type="match status" value="1"/>
</dbReference>
<evidence type="ECO:0000259" key="4">
    <source>
        <dbReference type="Pfam" id="PF24564"/>
    </source>
</evidence>
<dbReference type="Proteomes" id="UP000016924">
    <property type="component" value="Unassembled WGS sequence"/>
</dbReference>
<dbReference type="eggNOG" id="ENOG502QU12">
    <property type="taxonomic scope" value="Eukaryota"/>
</dbReference>
<feature type="compositionally biased region" description="Acidic residues" evidence="2">
    <location>
        <begin position="1285"/>
        <end position="1294"/>
    </location>
</feature>
<feature type="domain" description="Dynamin N-terminal" evidence="3">
    <location>
        <begin position="323"/>
        <end position="563"/>
    </location>
</feature>
<reference evidence="6" key="1">
    <citation type="submission" date="2012-06" db="EMBL/GenBank/DDBJ databases">
        <title>The genome sequence of Coniosporium apollinis CBS 100218.</title>
        <authorList>
            <consortium name="The Broad Institute Genome Sequencing Platform"/>
            <person name="Cuomo C."/>
            <person name="Gorbushina A."/>
            <person name="Noack S."/>
            <person name="Walker B."/>
            <person name="Young S.K."/>
            <person name="Zeng Q."/>
            <person name="Gargeya S."/>
            <person name="Fitzgerald M."/>
            <person name="Haas B."/>
            <person name="Abouelleil A."/>
            <person name="Alvarado L."/>
            <person name="Arachchi H.M."/>
            <person name="Berlin A.M."/>
            <person name="Chapman S.B."/>
            <person name="Goldberg J."/>
            <person name="Griggs A."/>
            <person name="Gujja S."/>
            <person name="Hansen M."/>
            <person name="Howarth C."/>
            <person name="Imamovic A."/>
            <person name="Larimer J."/>
            <person name="McCowan C."/>
            <person name="Montmayeur A."/>
            <person name="Murphy C."/>
            <person name="Neiman D."/>
            <person name="Pearson M."/>
            <person name="Priest M."/>
            <person name="Roberts A."/>
            <person name="Saif S."/>
            <person name="Shea T."/>
            <person name="Sisk P."/>
            <person name="Sykes S."/>
            <person name="Wortman J."/>
            <person name="Nusbaum C."/>
            <person name="Birren B."/>
        </authorList>
    </citation>
    <scope>NUCLEOTIDE SEQUENCE [LARGE SCALE GENOMIC DNA]</scope>
    <source>
        <strain evidence="6">CBS 100218</strain>
    </source>
</reference>
<dbReference type="PANTHER" id="PTHR36681">
    <property type="entry name" value="NUCLEAR GTPASE, GERMINAL CENTER-ASSOCIATED, TANDEM DUPLICATE 3"/>
    <property type="match status" value="1"/>
</dbReference>
<feature type="region of interest" description="Disordered" evidence="2">
    <location>
        <begin position="105"/>
        <end position="197"/>
    </location>
</feature>
<dbReference type="OMA" id="VAQGYMK"/>
<accession>R7YNP2</accession>
<dbReference type="InterPro" id="IPR027417">
    <property type="entry name" value="P-loop_NTPase"/>
</dbReference>
<evidence type="ECO:0000259" key="3">
    <source>
        <dbReference type="Pfam" id="PF00350"/>
    </source>
</evidence>
<keyword evidence="1" id="KW-0175">Coiled coil</keyword>
<feature type="compositionally biased region" description="Low complexity" evidence="2">
    <location>
        <begin position="1299"/>
        <end position="1311"/>
    </location>
</feature>
<dbReference type="InterPro" id="IPR056024">
    <property type="entry name" value="DUF7605"/>
</dbReference>
<feature type="region of interest" description="Disordered" evidence="2">
    <location>
        <begin position="664"/>
        <end position="727"/>
    </location>
</feature>
<evidence type="ECO:0000313" key="5">
    <source>
        <dbReference type="EMBL" id="EON63434.1"/>
    </source>
</evidence>
<evidence type="ECO:0000256" key="2">
    <source>
        <dbReference type="SAM" id="MobiDB-lite"/>
    </source>
</evidence>
<feature type="compositionally biased region" description="Polar residues" evidence="2">
    <location>
        <begin position="1312"/>
        <end position="1333"/>
    </location>
</feature>
<feature type="coiled-coil region" evidence="1">
    <location>
        <begin position="609"/>
        <end position="660"/>
    </location>
</feature>